<dbReference type="EMBL" id="JBHSXS010000050">
    <property type="protein sequence ID" value="MFC6886219.1"/>
    <property type="molecule type" value="Genomic_DNA"/>
</dbReference>
<dbReference type="Proteomes" id="UP001596380">
    <property type="component" value="Unassembled WGS sequence"/>
</dbReference>
<feature type="domain" description="DUF1707" evidence="2">
    <location>
        <begin position="18"/>
        <end position="70"/>
    </location>
</feature>
<protein>
    <submittedName>
        <fullName evidence="4">DUF1707 domain-containing protein</fullName>
    </submittedName>
</protein>
<dbReference type="Pfam" id="PF09922">
    <property type="entry name" value="LiaF-like_C"/>
    <property type="match status" value="1"/>
</dbReference>
<dbReference type="Pfam" id="PF08044">
    <property type="entry name" value="DUF1707"/>
    <property type="match status" value="1"/>
</dbReference>
<dbReference type="InterPro" id="IPR024425">
    <property type="entry name" value="LiaF-like_C"/>
</dbReference>
<feature type="domain" description="Cell wall-active antibiotics response LiaF-like C-terminal" evidence="3">
    <location>
        <begin position="122"/>
        <end position="186"/>
    </location>
</feature>
<dbReference type="RefSeq" id="WP_160819069.1">
    <property type="nucleotide sequence ID" value="NZ_JBHSXS010000050.1"/>
</dbReference>
<sequence>MNLPEPPSSGPEPPSARLRASDADRDQVADRLREALAEGRITPEEHAERIDAVYRAKTYADLEPVLHDLPGAAGAPGPSAPAAAPKVSLDKDAAPPPVAQSPTMVAVFSGAVRKGRWLAEPHTNITCVFGGVELDFREAVLSQREITLNISCLFGGVDITVPPGVRVVNSGNAVFGGHDIVGDDTADPEAPVIRLTGLVLFGGVSVKRREAGGTRADRRRERHELHHRLREQRHALHEEHHALREEHRQLRDARRDHLRAMRDQRRRRA</sequence>
<name>A0ABW2CWL4_9ACTN</name>
<proteinExistence type="predicted"/>
<feature type="compositionally biased region" description="Low complexity" evidence="1">
    <location>
        <begin position="70"/>
        <end position="85"/>
    </location>
</feature>
<comment type="caution">
    <text evidence="4">The sequence shown here is derived from an EMBL/GenBank/DDBJ whole genome shotgun (WGS) entry which is preliminary data.</text>
</comment>
<dbReference type="PANTHER" id="PTHR40763">
    <property type="entry name" value="MEMBRANE PROTEIN-RELATED"/>
    <property type="match status" value="1"/>
</dbReference>
<feature type="region of interest" description="Disordered" evidence="1">
    <location>
        <begin position="70"/>
        <end position="91"/>
    </location>
</feature>
<dbReference type="InterPro" id="IPR012551">
    <property type="entry name" value="DUF1707_SHOCT-like"/>
</dbReference>
<evidence type="ECO:0000259" key="2">
    <source>
        <dbReference type="Pfam" id="PF08044"/>
    </source>
</evidence>
<dbReference type="PANTHER" id="PTHR40763:SF4">
    <property type="entry name" value="DUF1707 DOMAIN-CONTAINING PROTEIN"/>
    <property type="match status" value="1"/>
</dbReference>
<reference evidence="5" key="1">
    <citation type="journal article" date="2019" name="Int. J. Syst. Evol. Microbiol.">
        <title>The Global Catalogue of Microorganisms (GCM) 10K type strain sequencing project: providing services to taxonomists for standard genome sequencing and annotation.</title>
        <authorList>
            <consortium name="The Broad Institute Genomics Platform"/>
            <consortium name="The Broad Institute Genome Sequencing Center for Infectious Disease"/>
            <person name="Wu L."/>
            <person name="Ma J."/>
        </authorList>
    </citation>
    <scope>NUCLEOTIDE SEQUENCE [LARGE SCALE GENOMIC DNA]</scope>
    <source>
        <strain evidence="5">JCM 3369</strain>
    </source>
</reference>
<evidence type="ECO:0000256" key="1">
    <source>
        <dbReference type="SAM" id="MobiDB-lite"/>
    </source>
</evidence>
<feature type="region of interest" description="Disordered" evidence="1">
    <location>
        <begin position="233"/>
        <end position="253"/>
    </location>
</feature>
<keyword evidence="5" id="KW-1185">Reference proteome</keyword>
<feature type="compositionally biased region" description="Pro residues" evidence="1">
    <location>
        <begin position="1"/>
        <end position="14"/>
    </location>
</feature>
<evidence type="ECO:0000259" key="3">
    <source>
        <dbReference type="Pfam" id="PF09922"/>
    </source>
</evidence>
<gene>
    <name evidence="4" type="ORF">ACFQKB_41125</name>
</gene>
<accession>A0ABW2CWL4</accession>
<evidence type="ECO:0000313" key="5">
    <source>
        <dbReference type="Proteomes" id="UP001596380"/>
    </source>
</evidence>
<organism evidence="4 5">
    <name type="scientific">Actinomadura yumaensis</name>
    <dbReference type="NCBI Taxonomy" id="111807"/>
    <lineage>
        <taxon>Bacteria</taxon>
        <taxon>Bacillati</taxon>
        <taxon>Actinomycetota</taxon>
        <taxon>Actinomycetes</taxon>
        <taxon>Streptosporangiales</taxon>
        <taxon>Thermomonosporaceae</taxon>
        <taxon>Actinomadura</taxon>
    </lineage>
</organism>
<feature type="region of interest" description="Disordered" evidence="1">
    <location>
        <begin position="1"/>
        <end position="26"/>
    </location>
</feature>
<evidence type="ECO:0000313" key="4">
    <source>
        <dbReference type="EMBL" id="MFC6886219.1"/>
    </source>
</evidence>